<dbReference type="InterPro" id="IPR013216">
    <property type="entry name" value="Methyltransf_11"/>
</dbReference>
<organism evidence="2 3">
    <name type="scientific">Rhodococcus koreensis</name>
    <dbReference type="NCBI Taxonomy" id="99653"/>
    <lineage>
        <taxon>Bacteria</taxon>
        <taxon>Bacillati</taxon>
        <taxon>Actinomycetota</taxon>
        <taxon>Actinomycetes</taxon>
        <taxon>Mycobacteriales</taxon>
        <taxon>Nocardiaceae</taxon>
        <taxon>Rhodococcus</taxon>
    </lineage>
</organism>
<dbReference type="EMBL" id="FNSV01000005">
    <property type="protein sequence ID" value="SEC08068.1"/>
    <property type="molecule type" value="Genomic_DNA"/>
</dbReference>
<evidence type="ECO:0000259" key="1">
    <source>
        <dbReference type="Pfam" id="PF08241"/>
    </source>
</evidence>
<feature type="domain" description="Methyltransferase type 11" evidence="1">
    <location>
        <begin position="131"/>
        <end position="222"/>
    </location>
</feature>
<gene>
    <name evidence="2" type="ORF">SAMN04490239_2799</name>
</gene>
<dbReference type="SUPFAM" id="SSF53335">
    <property type="entry name" value="S-adenosyl-L-methionine-dependent methyltransferases"/>
    <property type="match status" value="1"/>
</dbReference>
<dbReference type="RefSeq" id="WP_072945579.1">
    <property type="nucleotide sequence ID" value="NZ_FNSV01000005.1"/>
</dbReference>
<evidence type="ECO:0000313" key="2">
    <source>
        <dbReference type="EMBL" id="SEC08068.1"/>
    </source>
</evidence>
<dbReference type="CDD" id="cd02440">
    <property type="entry name" value="AdoMet_MTases"/>
    <property type="match status" value="1"/>
</dbReference>
<dbReference type="GO" id="GO:0008757">
    <property type="term" value="F:S-adenosylmethionine-dependent methyltransferase activity"/>
    <property type="evidence" value="ECO:0007669"/>
    <property type="project" value="InterPro"/>
</dbReference>
<name>A0A1H4PLC1_9NOCA</name>
<keyword evidence="3" id="KW-1185">Reference proteome</keyword>
<dbReference type="AlphaFoldDB" id="A0A1H4PLC1"/>
<dbReference type="GO" id="GO:0032259">
    <property type="term" value="P:methylation"/>
    <property type="evidence" value="ECO:0007669"/>
    <property type="project" value="UniProtKB-KW"/>
</dbReference>
<protein>
    <submittedName>
        <fullName evidence="2">Methyltransferase domain-containing protein</fullName>
    </submittedName>
</protein>
<evidence type="ECO:0000313" key="3">
    <source>
        <dbReference type="Proteomes" id="UP000183561"/>
    </source>
</evidence>
<dbReference type="Proteomes" id="UP000183561">
    <property type="component" value="Unassembled WGS sequence"/>
</dbReference>
<dbReference type="Gene3D" id="3.40.50.150">
    <property type="entry name" value="Vaccinia Virus protein VP39"/>
    <property type="match status" value="1"/>
</dbReference>
<dbReference type="NCBIfam" id="NF041255">
    <property type="entry name" value="mycofact_MftM"/>
    <property type="match status" value="1"/>
</dbReference>
<dbReference type="InterPro" id="IPR029063">
    <property type="entry name" value="SAM-dependent_MTases_sf"/>
</dbReference>
<reference evidence="3" key="1">
    <citation type="submission" date="2016-10" db="EMBL/GenBank/DDBJ databases">
        <authorList>
            <person name="Varghese N."/>
            <person name="Submissions S."/>
        </authorList>
    </citation>
    <scope>NUCLEOTIDE SEQUENCE [LARGE SCALE GENOMIC DNA]</scope>
    <source>
        <strain evidence="3">DSM 44498</strain>
    </source>
</reference>
<keyword evidence="2" id="KW-0489">Methyltransferase</keyword>
<dbReference type="OrthoDB" id="3571292at2"/>
<sequence>MTSTLDTPAFDSLAPCEPGLWSHGHVTVERVTDGPLTLTRDGDRLRVTHALTPEDLSERLVASVTASIEDADFGQGEFESTMVGLVRSTVDGALDAWTAYYRNSLGELLDGTADFAPIHEKAEQLVRGSVLDLGSCFGFLPLRLARAGRSVTATDILPGTMTLLDAVAPELGLELRTLVCDAAHVPVPDDSADTVTAIHLLEHVDENIGAAVISEALRVARERVVVAVPYEDEATACHGHIRTFDTPSLTELGESTGRPFEVFEHHGGWLVIDCRPPHDARRCAGAGSRGAAER</sequence>
<keyword evidence="2" id="KW-0808">Transferase</keyword>
<proteinExistence type="predicted"/>
<accession>A0A1H4PLC1</accession>
<dbReference type="Pfam" id="PF08241">
    <property type="entry name" value="Methyltransf_11"/>
    <property type="match status" value="1"/>
</dbReference>